<dbReference type="InterPro" id="IPR002123">
    <property type="entry name" value="Plipid/glycerol_acylTrfase"/>
</dbReference>
<sequence>MGRRLGFWRRFAVSVVKPSVLALTRRDYRGMGHIPASGPAILAANHISHADPFALAQYVYDAGRWPQFLGKASLFKLPVVGPWIRAVGQIPVYRGTVDAAKALSAAEAALDRGEIVIFYPEGTVTRQPEHWPMRGKTGCARLALTTGAPVIPMAQWGPEKMFDPITKKVGLRLRNDVAIVAGPPVDLSRWKDSPLTTTVLQEVTDEIMYAIRDLLQDIRGGRAPELYTPQSKGGHA</sequence>
<organism evidence="4 5">
    <name type="scientific">Longispora fulva</name>
    <dbReference type="NCBI Taxonomy" id="619741"/>
    <lineage>
        <taxon>Bacteria</taxon>
        <taxon>Bacillati</taxon>
        <taxon>Actinomycetota</taxon>
        <taxon>Actinomycetes</taxon>
        <taxon>Micromonosporales</taxon>
        <taxon>Micromonosporaceae</taxon>
        <taxon>Longispora</taxon>
    </lineage>
</organism>
<accession>A0A8J7GXC2</accession>
<dbReference type="EMBL" id="JADOUF010000001">
    <property type="protein sequence ID" value="MBG6141050.1"/>
    <property type="molecule type" value="Genomic_DNA"/>
</dbReference>
<gene>
    <name evidence="4" type="ORF">IW245_007244</name>
</gene>
<dbReference type="AlphaFoldDB" id="A0A8J7GXC2"/>
<dbReference type="GO" id="GO:0006654">
    <property type="term" value="P:phosphatidic acid biosynthetic process"/>
    <property type="evidence" value="ECO:0007669"/>
    <property type="project" value="TreeGrafter"/>
</dbReference>
<dbReference type="GO" id="GO:0003841">
    <property type="term" value="F:1-acylglycerol-3-phosphate O-acyltransferase activity"/>
    <property type="evidence" value="ECO:0007669"/>
    <property type="project" value="TreeGrafter"/>
</dbReference>
<dbReference type="Pfam" id="PF01553">
    <property type="entry name" value="Acyltransferase"/>
    <property type="match status" value="1"/>
</dbReference>
<dbReference type="GO" id="GO:0005886">
    <property type="term" value="C:plasma membrane"/>
    <property type="evidence" value="ECO:0007669"/>
    <property type="project" value="TreeGrafter"/>
</dbReference>
<evidence type="ECO:0000256" key="2">
    <source>
        <dbReference type="ARBA" id="ARBA00023315"/>
    </source>
</evidence>
<dbReference type="Proteomes" id="UP000622552">
    <property type="component" value="Unassembled WGS sequence"/>
</dbReference>
<dbReference type="SMART" id="SM00563">
    <property type="entry name" value="PlsC"/>
    <property type="match status" value="1"/>
</dbReference>
<name>A0A8J7GXC2_9ACTN</name>
<dbReference type="SUPFAM" id="SSF69593">
    <property type="entry name" value="Glycerol-3-phosphate (1)-acyltransferase"/>
    <property type="match status" value="1"/>
</dbReference>
<dbReference type="CDD" id="cd07989">
    <property type="entry name" value="LPLAT_AGPAT-like"/>
    <property type="match status" value="1"/>
</dbReference>
<dbReference type="PANTHER" id="PTHR10434">
    <property type="entry name" value="1-ACYL-SN-GLYCEROL-3-PHOSPHATE ACYLTRANSFERASE"/>
    <property type="match status" value="1"/>
</dbReference>
<keyword evidence="1" id="KW-0808">Transferase</keyword>
<keyword evidence="2 4" id="KW-0012">Acyltransferase</keyword>
<evidence type="ECO:0000313" key="5">
    <source>
        <dbReference type="Proteomes" id="UP000622552"/>
    </source>
</evidence>
<keyword evidence="5" id="KW-1185">Reference proteome</keyword>
<dbReference type="PANTHER" id="PTHR10434:SF55">
    <property type="entry name" value="POSSIBLE ACYLTRANSFERASE"/>
    <property type="match status" value="1"/>
</dbReference>
<feature type="domain" description="Phospholipid/glycerol acyltransferase" evidence="3">
    <location>
        <begin position="40"/>
        <end position="158"/>
    </location>
</feature>
<reference evidence="4" key="1">
    <citation type="submission" date="2020-11" db="EMBL/GenBank/DDBJ databases">
        <title>Sequencing the genomes of 1000 actinobacteria strains.</title>
        <authorList>
            <person name="Klenk H.-P."/>
        </authorList>
    </citation>
    <scope>NUCLEOTIDE SEQUENCE</scope>
    <source>
        <strain evidence="4">DSM 45356</strain>
    </source>
</reference>
<comment type="caution">
    <text evidence="4">The sequence shown here is derived from an EMBL/GenBank/DDBJ whole genome shotgun (WGS) entry which is preliminary data.</text>
</comment>
<evidence type="ECO:0000313" key="4">
    <source>
        <dbReference type="EMBL" id="MBG6141050.1"/>
    </source>
</evidence>
<proteinExistence type="predicted"/>
<evidence type="ECO:0000259" key="3">
    <source>
        <dbReference type="SMART" id="SM00563"/>
    </source>
</evidence>
<protein>
    <submittedName>
        <fullName evidence="4">1-acyl-sn-glycerol-3-phosphate acyltransferase</fullName>
    </submittedName>
</protein>
<dbReference type="RefSeq" id="WP_197007530.1">
    <property type="nucleotide sequence ID" value="NZ_BONS01000019.1"/>
</dbReference>
<evidence type="ECO:0000256" key="1">
    <source>
        <dbReference type="ARBA" id="ARBA00022679"/>
    </source>
</evidence>